<gene>
    <name evidence="1" type="ORF">SLEP1_g6442</name>
</gene>
<dbReference type="Proteomes" id="UP001054252">
    <property type="component" value="Unassembled WGS sequence"/>
</dbReference>
<keyword evidence="2" id="KW-1185">Reference proteome</keyword>
<accession>A0AAV5I649</accession>
<name>A0AAV5I649_9ROSI</name>
<proteinExistence type="predicted"/>
<protein>
    <submittedName>
        <fullName evidence="1">Uncharacterized protein</fullName>
    </submittedName>
</protein>
<evidence type="ECO:0000313" key="2">
    <source>
        <dbReference type="Proteomes" id="UP001054252"/>
    </source>
</evidence>
<dbReference type="EMBL" id="BPVZ01000006">
    <property type="protein sequence ID" value="GKU92755.1"/>
    <property type="molecule type" value="Genomic_DNA"/>
</dbReference>
<evidence type="ECO:0000313" key="1">
    <source>
        <dbReference type="EMBL" id="GKU92755.1"/>
    </source>
</evidence>
<reference evidence="1 2" key="1">
    <citation type="journal article" date="2021" name="Commun. Biol.">
        <title>The genome of Shorea leprosula (Dipterocarpaceae) highlights the ecological relevance of drought in aseasonal tropical rainforests.</title>
        <authorList>
            <person name="Ng K.K.S."/>
            <person name="Kobayashi M.J."/>
            <person name="Fawcett J.A."/>
            <person name="Hatakeyama M."/>
            <person name="Paape T."/>
            <person name="Ng C.H."/>
            <person name="Ang C.C."/>
            <person name="Tnah L.H."/>
            <person name="Lee C.T."/>
            <person name="Nishiyama T."/>
            <person name="Sese J."/>
            <person name="O'Brien M.J."/>
            <person name="Copetti D."/>
            <person name="Mohd Noor M.I."/>
            <person name="Ong R.C."/>
            <person name="Putra M."/>
            <person name="Sireger I.Z."/>
            <person name="Indrioko S."/>
            <person name="Kosugi Y."/>
            <person name="Izuno A."/>
            <person name="Isagi Y."/>
            <person name="Lee S.L."/>
            <person name="Shimizu K.K."/>
        </authorList>
    </citation>
    <scope>NUCLEOTIDE SEQUENCE [LARGE SCALE GENOMIC DNA]</scope>
    <source>
        <strain evidence="1">214</strain>
    </source>
</reference>
<comment type="caution">
    <text evidence="1">The sequence shown here is derived from an EMBL/GenBank/DDBJ whole genome shotgun (WGS) entry which is preliminary data.</text>
</comment>
<dbReference type="AlphaFoldDB" id="A0AAV5I649"/>
<organism evidence="1 2">
    <name type="scientific">Rubroshorea leprosula</name>
    <dbReference type="NCBI Taxonomy" id="152421"/>
    <lineage>
        <taxon>Eukaryota</taxon>
        <taxon>Viridiplantae</taxon>
        <taxon>Streptophyta</taxon>
        <taxon>Embryophyta</taxon>
        <taxon>Tracheophyta</taxon>
        <taxon>Spermatophyta</taxon>
        <taxon>Magnoliopsida</taxon>
        <taxon>eudicotyledons</taxon>
        <taxon>Gunneridae</taxon>
        <taxon>Pentapetalae</taxon>
        <taxon>rosids</taxon>
        <taxon>malvids</taxon>
        <taxon>Malvales</taxon>
        <taxon>Dipterocarpaceae</taxon>
        <taxon>Rubroshorea</taxon>
    </lineage>
</organism>
<sequence>MVISVLRFCGGRWTVDGGRWTVDGGRGVTWDDDAYALAIHYVSTSYANKVKFL</sequence>